<gene>
    <name evidence="3" type="ORF">KIH74_35285</name>
</gene>
<evidence type="ECO:0000256" key="1">
    <source>
        <dbReference type="SAM" id="MobiDB-lite"/>
    </source>
</evidence>
<dbReference type="InterPro" id="IPR035992">
    <property type="entry name" value="Ricin_B-like_lectins"/>
</dbReference>
<dbReference type="InterPro" id="IPR023346">
    <property type="entry name" value="Lysozyme-like_dom_sf"/>
</dbReference>
<dbReference type="SUPFAM" id="SSF53955">
    <property type="entry name" value="Lysozyme-like"/>
    <property type="match status" value="1"/>
</dbReference>
<reference evidence="3 4" key="1">
    <citation type="submission" date="2021-05" db="EMBL/GenBank/DDBJ databases">
        <title>Kineosporia and Streptomyces sp. nov. two new marine actinobacteria isolated from Coral.</title>
        <authorList>
            <person name="Buangrab K."/>
            <person name="Sutthacheep M."/>
            <person name="Yeemin T."/>
            <person name="Harunari E."/>
            <person name="Igarashi Y."/>
            <person name="Kanchanasin P."/>
            <person name="Tanasupawat S."/>
            <person name="Phongsopitanun W."/>
        </authorList>
    </citation>
    <scope>NUCLEOTIDE SEQUENCE [LARGE SCALE GENOMIC DNA]</scope>
    <source>
        <strain evidence="3 4">J2-2</strain>
    </source>
</reference>
<organism evidence="3 4">
    <name type="scientific">Kineosporia corallincola</name>
    <dbReference type="NCBI Taxonomy" id="2835133"/>
    <lineage>
        <taxon>Bacteria</taxon>
        <taxon>Bacillati</taxon>
        <taxon>Actinomycetota</taxon>
        <taxon>Actinomycetes</taxon>
        <taxon>Kineosporiales</taxon>
        <taxon>Kineosporiaceae</taxon>
        <taxon>Kineosporia</taxon>
    </lineage>
</organism>
<name>A0ABS5TTY8_9ACTN</name>
<protein>
    <submittedName>
        <fullName evidence="3">RICIN domain-containing protein</fullName>
    </submittedName>
</protein>
<keyword evidence="4" id="KW-1185">Reference proteome</keyword>
<dbReference type="Gene3D" id="1.10.530.10">
    <property type="match status" value="1"/>
</dbReference>
<feature type="compositionally biased region" description="Polar residues" evidence="1">
    <location>
        <begin position="353"/>
        <end position="362"/>
    </location>
</feature>
<dbReference type="Proteomes" id="UP001197247">
    <property type="component" value="Unassembled WGS sequence"/>
</dbReference>
<feature type="domain" description="Ricin B lectin" evidence="2">
    <location>
        <begin position="474"/>
        <end position="538"/>
    </location>
</feature>
<evidence type="ECO:0000313" key="3">
    <source>
        <dbReference type="EMBL" id="MBT0774261.1"/>
    </source>
</evidence>
<accession>A0ABS5TTY8</accession>
<dbReference type="PROSITE" id="PS50231">
    <property type="entry name" value="RICIN_B_LECTIN"/>
    <property type="match status" value="1"/>
</dbReference>
<dbReference type="SUPFAM" id="SSF50370">
    <property type="entry name" value="Ricin B-like lectins"/>
    <property type="match status" value="1"/>
</dbReference>
<dbReference type="EMBL" id="JAHBAY010000026">
    <property type="protein sequence ID" value="MBT0774261.1"/>
    <property type="molecule type" value="Genomic_DNA"/>
</dbReference>
<dbReference type="Pfam" id="PF14200">
    <property type="entry name" value="RicinB_lectin_2"/>
    <property type="match status" value="1"/>
</dbReference>
<dbReference type="Gene3D" id="2.80.10.50">
    <property type="match status" value="1"/>
</dbReference>
<feature type="compositionally biased region" description="Low complexity" evidence="1">
    <location>
        <begin position="403"/>
        <end position="416"/>
    </location>
</feature>
<sequence length="574" mass="59643">MSKFGTVPRALRRLASTTAGRLELLAVVVVLALLGALAVNLQSASAEADKIPGRVVPEEDMPAVVTAALSCPTLTPARVAGQLMAISGFAAGSSGARIAGLSDAEWQRWKPSDEVSRSNAAANILALGHQMCELAGQIRQAGVDGDRWELAVAAQHDGLDAVVAAKGVPAATRAFVDTVAGYALWYADQAAFSTTPVTPTETASATAVPEALVSRINDAGRVCAEVTPARVAAYLGVASGFDANLRTARGEGIAQFAPDLWEEYASSKASVWDPDDAISTLAATLCDMVNQFSAFHDADAFDLALGALQWGPEVIRQAGGLPRTAVSQLAVSVPVFVPVYQKDTRLTAGQAAPVTSSATPAVTSPARPSTGATATPTTKTGQEPSTGAGVPPVDDDDGDSDGGQDTPTTAPSTTSSLYDPNQTYHLENLWAKAVLELPGDQDSSLGPGTRVQMWADDGGADQTWKLVTAPDGEHVLIENAFQGMALAVQDGAADNQAKLVVETVNTGDADQQWSVTDAGGGAVWITNRLSGKAVDLFGDDLPAPESDGTWNGYLVEQWDLQTAAQDQKWLLRAR</sequence>
<comment type="caution">
    <text evidence="3">The sequence shown here is derived from an EMBL/GenBank/DDBJ whole genome shotgun (WGS) entry which is preliminary data.</text>
</comment>
<proteinExistence type="predicted"/>
<dbReference type="CDD" id="cd00161">
    <property type="entry name" value="beta-trefoil_Ricin-like"/>
    <property type="match status" value="1"/>
</dbReference>
<dbReference type="RefSeq" id="WP_214160800.1">
    <property type="nucleotide sequence ID" value="NZ_JAHBAY010000026.1"/>
</dbReference>
<feature type="compositionally biased region" description="Low complexity" evidence="1">
    <location>
        <begin position="363"/>
        <end position="392"/>
    </location>
</feature>
<feature type="region of interest" description="Disordered" evidence="1">
    <location>
        <begin position="347"/>
        <end position="420"/>
    </location>
</feature>
<dbReference type="InterPro" id="IPR000772">
    <property type="entry name" value="Ricin_B_lectin"/>
</dbReference>
<feature type="compositionally biased region" description="Acidic residues" evidence="1">
    <location>
        <begin position="393"/>
        <end position="402"/>
    </location>
</feature>
<evidence type="ECO:0000313" key="4">
    <source>
        <dbReference type="Proteomes" id="UP001197247"/>
    </source>
</evidence>
<evidence type="ECO:0000259" key="2">
    <source>
        <dbReference type="Pfam" id="PF14200"/>
    </source>
</evidence>